<keyword evidence="3" id="KW-1185">Reference proteome</keyword>
<dbReference type="Proteomes" id="UP000501891">
    <property type="component" value="Chromosome"/>
</dbReference>
<dbReference type="AlphaFoldDB" id="A0A858R4Q3"/>
<keyword evidence="1" id="KW-0472">Membrane</keyword>
<accession>A0A858R4Q3</accession>
<reference evidence="2" key="1">
    <citation type="submission" date="2020-04" db="EMBL/GenBank/DDBJ databases">
        <title>A desert anoxygenic phototrophic bacterium fixes CO2 using RubisCO under aerobic conditions.</title>
        <authorList>
            <person name="Tang K."/>
        </authorList>
    </citation>
    <scope>NUCLEOTIDE SEQUENCE [LARGE SCALE GENOMIC DNA]</scope>
    <source>
        <strain evidence="2">MIMtkB3</strain>
    </source>
</reference>
<gene>
    <name evidence="2" type="ORF">HHL28_02740</name>
</gene>
<evidence type="ECO:0000313" key="3">
    <source>
        <dbReference type="Proteomes" id="UP000501891"/>
    </source>
</evidence>
<protein>
    <recommendedName>
        <fullName evidence="4">Polysaccharide chain length determinant N-terminal domain-containing protein</fullName>
    </recommendedName>
</protein>
<feature type="transmembrane region" description="Helical" evidence="1">
    <location>
        <begin position="25"/>
        <end position="44"/>
    </location>
</feature>
<dbReference type="KEGG" id="acru:HHL28_02740"/>
<keyword evidence="1" id="KW-0812">Transmembrane</keyword>
<evidence type="ECO:0008006" key="4">
    <source>
        <dbReference type="Google" id="ProtNLM"/>
    </source>
</evidence>
<sequence>MDGGLHSIPVAVGQLRQDLRASWRGVLWAGLAGFLLALAGLWLVTPQYTAAITIGPTGRIGPAGMGMRVPSAVTNPVRPVAEGGSGEELLSDFSRYLELMVSVPVAERLAADTGLMARLFPSAWDADLKEWRPAMDPMSLGARLLRWLVGQPTWAPPDAVSLSRHLRRKLTLEKVHGGPIHRISFRHEDRAFAIMLVSRLHMVADRLLREEAARRTGKEVDYVRDKLKGISKAGDERALGALLADQERILMMLDIDLPFAADVIEPAHAQALPDWPNPVVLLPLGAVAGMGLMVFAVTARLGLTRFGR</sequence>
<keyword evidence="1" id="KW-1133">Transmembrane helix</keyword>
<evidence type="ECO:0000256" key="1">
    <source>
        <dbReference type="SAM" id="Phobius"/>
    </source>
</evidence>
<organism evidence="2 3">
    <name type="scientific">Aerophototrophica crusticola</name>
    <dbReference type="NCBI Taxonomy" id="1709002"/>
    <lineage>
        <taxon>Bacteria</taxon>
        <taxon>Pseudomonadati</taxon>
        <taxon>Pseudomonadota</taxon>
        <taxon>Alphaproteobacteria</taxon>
        <taxon>Rhodospirillales</taxon>
        <taxon>Rhodospirillaceae</taxon>
        <taxon>Aerophototrophica</taxon>
    </lineage>
</organism>
<feature type="transmembrane region" description="Helical" evidence="1">
    <location>
        <begin position="280"/>
        <end position="303"/>
    </location>
</feature>
<proteinExistence type="predicted"/>
<dbReference type="EMBL" id="CP051775">
    <property type="protein sequence ID" value="QJE72163.1"/>
    <property type="molecule type" value="Genomic_DNA"/>
</dbReference>
<name>A0A858R4Q3_9PROT</name>
<evidence type="ECO:0000313" key="2">
    <source>
        <dbReference type="EMBL" id="QJE72163.1"/>
    </source>
</evidence>